<dbReference type="SUPFAM" id="SSF55781">
    <property type="entry name" value="GAF domain-like"/>
    <property type="match status" value="1"/>
</dbReference>
<dbReference type="STRING" id="298654.FraEuI1c_0917"/>
<dbReference type="eggNOG" id="COG2200">
    <property type="taxonomic scope" value="Bacteria"/>
</dbReference>
<dbReference type="Gene3D" id="3.20.20.450">
    <property type="entry name" value="EAL domain"/>
    <property type="match status" value="1"/>
</dbReference>
<reference evidence="3 4" key="1">
    <citation type="submission" date="2010-10" db="EMBL/GenBank/DDBJ databases">
        <title>Complete sequence of Frankia sp. EuI1c.</title>
        <authorList>
            <consortium name="US DOE Joint Genome Institute"/>
            <person name="Lucas S."/>
            <person name="Copeland A."/>
            <person name="Lapidus A."/>
            <person name="Cheng J.-F."/>
            <person name="Bruce D."/>
            <person name="Goodwin L."/>
            <person name="Pitluck S."/>
            <person name="Chertkov O."/>
            <person name="Detter J.C."/>
            <person name="Han C."/>
            <person name="Tapia R."/>
            <person name="Land M."/>
            <person name="Hauser L."/>
            <person name="Jeffries C."/>
            <person name="Kyrpides N."/>
            <person name="Ivanova N."/>
            <person name="Mikhailova N."/>
            <person name="Beauchemin N."/>
            <person name="Sen A."/>
            <person name="Sur S.A."/>
            <person name="Gtari M."/>
            <person name="Wall L."/>
            <person name="Tisa L."/>
            <person name="Woyke T."/>
        </authorList>
    </citation>
    <scope>NUCLEOTIDE SEQUENCE [LARGE SCALE GENOMIC DNA]</scope>
    <source>
        <strain evidence="4">DSM 45817 / CECT 9037 / EuI1c</strain>
    </source>
</reference>
<dbReference type="InterPro" id="IPR001633">
    <property type="entry name" value="EAL_dom"/>
</dbReference>
<dbReference type="InterPro" id="IPR029016">
    <property type="entry name" value="GAF-like_dom_sf"/>
</dbReference>
<dbReference type="InParanoid" id="E3IXH3"/>
<dbReference type="HOGENOM" id="CLU_000445_145_0_11"/>
<dbReference type="SMART" id="SM00052">
    <property type="entry name" value="EAL"/>
    <property type="match status" value="1"/>
</dbReference>
<keyword evidence="4" id="KW-1185">Reference proteome</keyword>
<dbReference type="OrthoDB" id="23692at2"/>
<proteinExistence type="predicted"/>
<dbReference type="SUPFAM" id="SSF141868">
    <property type="entry name" value="EAL domain-like"/>
    <property type="match status" value="1"/>
</dbReference>
<dbReference type="RefSeq" id="WP_013422111.1">
    <property type="nucleotide sequence ID" value="NC_014666.1"/>
</dbReference>
<dbReference type="PROSITE" id="PS50883">
    <property type="entry name" value="EAL"/>
    <property type="match status" value="1"/>
</dbReference>
<dbReference type="CDD" id="cd01948">
    <property type="entry name" value="EAL"/>
    <property type="match status" value="1"/>
</dbReference>
<dbReference type="InterPro" id="IPR035919">
    <property type="entry name" value="EAL_sf"/>
</dbReference>
<dbReference type="PANTHER" id="PTHR33121">
    <property type="entry name" value="CYCLIC DI-GMP PHOSPHODIESTERASE PDEF"/>
    <property type="match status" value="1"/>
</dbReference>
<dbReference type="Pfam" id="PF00563">
    <property type="entry name" value="EAL"/>
    <property type="match status" value="1"/>
</dbReference>
<organism evidence="3 4">
    <name type="scientific">Pseudofrankia inefficax (strain DSM 45817 / CECT 9037 / DDB 130130 / EuI1c)</name>
    <name type="common">Frankia inefficax</name>
    <dbReference type="NCBI Taxonomy" id="298654"/>
    <lineage>
        <taxon>Bacteria</taxon>
        <taxon>Bacillati</taxon>
        <taxon>Actinomycetota</taxon>
        <taxon>Actinomycetes</taxon>
        <taxon>Frankiales</taxon>
        <taxon>Frankiaceae</taxon>
        <taxon>Pseudofrankia</taxon>
    </lineage>
</organism>
<dbReference type="Proteomes" id="UP000002484">
    <property type="component" value="Chromosome"/>
</dbReference>
<evidence type="ECO:0000259" key="2">
    <source>
        <dbReference type="PROSITE" id="PS50883"/>
    </source>
</evidence>
<feature type="region of interest" description="Disordered" evidence="1">
    <location>
        <begin position="406"/>
        <end position="444"/>
    </location>
</feature>
<dbReference type="KEGG" id="fri:FraEuI1c_0917"/>
<dbReference type="InterPro" id="IPR050706">
    <property type="entry name" value="Cyclic-di-GMP_PDE-like"/>
</dbReference>
<dbReference type="AlphaFoldDB" id="E3IXH3"/>
<dbReference type="EMBL" id="CP002299">
    <property type="protein sequence ID" value="ADP78990.1"/>
    <property type="molecule type" value="Genomic_DNA"/>
</dbReference>
<evidence type="ECO:0000256" key="1">
    <source>
        <dbReference type="SAM" id="MobiDB-lite"/>
    </source>
</evidence>
<dbReference type="PANTHER" id="PTHR33121:SF76">
    <property type="entry name" value="SIGNALING PROTEIN"/>
    <property type="match status" value="1"/>
</dbReference>
<gene>
    <name evidence="3" type="ordered locus">FraEuI1c_0917</name>
</gene>
<dbReference type="GO" id="GO:0071111">
    <property type="term" value="F:cyclic-guanylate-specific phosphodiesterase activity"/>
    <property type="evidence" value="ECO:0007669"/>
    <property type="project" value="InterPro"/>
</dbReference>
<feature type="domain" description="EAL" evidence="2">
    <location>
        <begin position="163"/>
        <end position="408"/>
    </location>
</feature>
<sequence length="444" mass="47946">MTKMSFIAPSGIQETDQKVKELLSVLSSHMKMDMAGLSIWQDSSLVTQVVAGDGASFGISPGVTFGIDKSFFRDLQTGLVTAITGEARRDPRAAPRDVIRSSNIESYAMTSLADAEGKPYGILYCLSHRTMPGLAQREGRFLSLMASFLKDYLLDLRKLWELRSGISRCISDLIDSGGPRIVYQPVVRLTTGETVAVEALSRFPPSCFGHALDTEGWFAEARTVNLHVDLETLIAQQAIKAFSSLPPTVKIAINASPDTVSERLPQLVCDLPERDRLIIELTEHERWTETPAALRGVERLRSRGIRIAVDDAGTGYSGLEQLIQLRPHLIKIDHALTGGIDRDPVRCALAMGIARLADAINASVIAEGIETPQERDTIAMIGITFGQGYLLGKPDSLAVRSALRGTAPATHHGPAPSTTRSECPLRPQPTPGSPDAPGSAPCST</sequence>
<protein>
    <submittedName>
        <fullName evidence="3">Diguanylate phosphodiesterase</fullName>
    </submittedName>
</protein>
<evidence type="ECO:0000313" key="3">
    <source>
        <dbReference type="EMBL" id="ADP78990.1"/>
    </source>
</evidence>
<evidence type="ECO:0000313" key="4">
    <source>
        <dbReference type="Proteomes" id="UP000002484"/>
    </source>
</evidence>
<dbReference type="Gene3D" id="3.30.450.40">
    <property type="match status" value="1"/>
</dbReference>
<name>E3IXH3_PSEI1</name>
<accession>E3IXH3</accession>